<keyword evidence="4" id="KW-0408">Iron</keyword>
<name>A0A139HQ65_9PEZI</name>
<dbReference type="PANTHER" id="PTHR46300">
    <property type="entry name" value="P450, PUTATIVE (EUROFUNG)-RELATED-RELATED"/>
    <property type="match status" value="1"/>
</dbReference>
<accession>A0A139HQ65</accession>
<dbReference type="Proteomes" id="UP000070133">
    <property type="component" value="Unassembled WGS sequence"/>
</dbReference>
<dbReference type="STRING" id="321146.A0A139HQ65"/>
<evidence type="ECO:0000313" key="7">
    <source>
        <dbReference type="Proteomes" id="UP000070133"/>
    </source>
</evidence>
<evidence type="ECO:0000256" key="2">
    <source>
        <dbReference type="ARBA" id="ARBA00022723"/>
    </source>
</evidence>
<evidence type="ECO:0000256" key="1">
    <source>
        <dbReference type="ARBA" id="ARBA00010617"/>
    </source>
</evidence>
<reference evidence="6 7" key="1">
    <citation type="submission" date="2015-07" db="EMBL/GenBank/DDBJ databases">
        <title>Comparative genomics of the Sigatoka disease complex on banana suggests a link between parallel evolutionary changes in Pseudocercospora fijiensis and Pseudocercospora eumusae and increased virulence on the banana host.</title>
        <authorList>
            <person name="Chang T.-C."/>
            <person name="Salvucci A."/>
            <person name="Crous P.W."/>
            <person name="Stergiopoulos I."/>
        </authorList>
    </citation>
    <scope>NUCLEOTIDE SEQUENCE [LARGE SCALE GENOMIC DNA]</scope>
    <source>
        <strain evidence="6 7">CBS 114824</strain>
    </source>
</reference>
<evidence type="ECO:0000256" key="4">
    <source>
        <dbReference type="ARBA" id="ARBA00023004"/>
    </source>
</evidence>
<organism evidence="6 7">
    <name type="scientific">Pseudocercospora eumusae</name>
    <dbReference type="NCBI Taxonomy" id="321146"/>
    <lineage>
        <taxon>Eukaryota</taxon>
        <taxon>Fungi</taxon>
        <taxon>Dikarya</taxon>
        <taxon>Ascomycota</taxon>
        <taxon>Pezizomycotina</taxon>
        <taxon>Dothideomycetes</taxon>
        <taxon>Dothideomycetidae</taxon>
        <taxon>Mycosphaerellales</taxon>
        <taxon>Mycosphaerellaceae</taxon>
        <taxon>Pseudocercospora</taxon>
    </lineage>
</organism>
<feature type="region of interest" description="Disordered" evidence="5">
    <location>
        <begin position="1"/>
        <end position="29"/>
    </location>
</feature>
<evidence type="ECO:0000256" key="3">
    <source>
        <dbReference type="ARBA" id="ARBA00023002"/>
    </source>
</evidence>
<comment type="similarity">
    <text evidence="1">Belongs to the cytochrome P450 family.</text>
</comment>
<dbReference type="GO" id="GO:0046872">
    <property type="term" value="F:metal ion binding"/>
    <property type="evidence" value="ECO:0007669"/>
    <property type="project" value="UniProtKB-KW"/>
</dbReference>
<evidence type="ECO:0000256" key="5">
    <source>
        <dbReference type="SAM" id="MobiDB-lite"/>
    </source>
</evidence>
<keyword evidence="2" id="KW-0479">Metal-binding</keyword>
<sequence>MSEKRATIYSSRPTMVMMGDMTNPSNHDQHSIVGTQAVRAYRDFQSSETKILLEDLLTRPENYIPAIERYSCSIVSIFGWGRRIKDINDPVASAASPRLQKKS</sequence>
<keyword evidence="7" id="KW-1185">Reference proteome</keyword>
<keyword evidence="3" id="KW-0560">Oxidoreductase</keyword>
<dbReference type="AlphaFoldDB" id="A0A139HQ65"/>
<proteinExistence type="inferred from homology"/>
<dbReference type="GO" id="GO:0016491">
    <property type="term" value="F:oxidoreductase activity"/>
    <property type="evidence" value="ECO:0007669"/>
    <property type="project" value="UniProtKB-KW"/>
</dbReference>
<dbReference type="EMBL" id="LFZN01000020">
    <property type="protein sequence ID" value="KXT04600.1"/>
    <property type="molecule type" value="Genomic_DNA"/>
</dbReference>
<evidence type="ECO:0000313" key="6">
    <source>
        <dbReference type="EMBL" id="KXT04600.1"/>
    </source>
</evidence>
<dbReference type="OrthoDB" id="2789670at2759"/>
<comment type="caution">
    <text evidence="6">The sequence shown here is derived from an EMBL/GenBank/DDBJ whole genome shotgun (WGS) entry which is preliminary data.</text>
</comment>
<gene>
    <name evidence="6" type="ORF">AC578_8685</name>
</gene>
<dbReference type="InterPro" id="IPR050364">
    <property type="entry name" value="Cytochrome_P450_fung"/>
</dbReference>
<dbReference type="PANTHER" id="PTHR46300:SF4">
    <property type="entry name" value="CYTOCHROME P450 98A3"/>
    <property type="match status" value="1"/>
</dbReference>
<protein>
    <submittedName>
        <fullName evidence="6">Uncharacterized protein</fullName>
    </submittedName>
</protein>